<dbReference type="Gene3D" id="1.20.58.740">
    <property type="match status" value="1"/>
</dbReference>
<gene>
    <name evidence="6" type="ORF">ACHHYP_04445</name>
</gene>
<organism evidence="6 7">
    <name type="scientific">Achlya hypogyna</name>
    <name type="common">Oomycete</name>
    <name type="synonym">Protoachlya hypogyna</name>
    <dbReference type="NCBI Taxonomy" id="1202772"/>
    <lineage>
        <taxon>Eukaryota</taxon>
        <taxon>Sar</taxon>
        <taxon>Stramenopiles</taxon>
        <taxon>Oomycota</taxon>
        <taxon>Saprolegniomycetes</taxon>
        <taxon>Saprolegniales</taxon>
        <taxon>Achlyaceae</taxon>
        <taxon>Achlya</taxon>
    </lineage>
</organism>
<evidence type="ECO:0000256" key="1">
    <source>
        <dbReference type="ARBA" id="ARBA00022553"/>
    </source>
</evidence>
<dbReference type="Gene3D" id="2.60.40.150">
    <property type="entry name" value="C2 domain"/>
    <property type="match status" value="1"/>
</dbReference>
<dbReference type="InterPro" id="IPR026791">
    <property type="entry name" value="DOCK"/>
</dbReference>
<evidence type="ECO:0000259" key="5">
    <source>
        <dbReference type="PROSITE" id="PS51651"/>
    </source>
</evidence>
<dbReference type="PANTHER" id="PTHR23317:SF76">
    <property type="entry name" value="LD20667P"/>
    <property type="match status" value="1"/>
</dbReference>
<dbReference type="EMBL" id="JNBR01000507">
    <property type="protein sequence ID" value="OQR91714.1"/>
    <property type="molecule type" value="Genomic_DNA"/>
</dbReference>
<keyword evidence="1" id="KW-0597">Phosphoprotein</keyword>
<evidence type="ECO:0000313" key="6">
    <source>
        <dbReference type="EMBL" id="OQR91714.1"/>
    </source>
</evidence>
<dbReference type="OrthoDB" id="47328at2759"/>
<protein>
    <submittedName>
        <fullName evidence="6">Uncharacterized protein</fullName>
    </submittedName>
</protein>
<dbReference type="InterPro" id="IPR016024">
    <property type="entry name" value="ARM-type_fold"/>
</dbReference>
<dbReference type="PROSITE" id="PS51651">
    <property type="entry name" value="DOCKER"/>
    <property type="match status" value="1"/>
</dbReference>
<name>A0A1V9Z0Z6_ACHHY</name>
<dbReference type="PROSITE" id="PS51650">
    <property type="entry name" value="C2_DOCK"/>
    <property type="match status" value="1"/>
</dbReference>
<dbReference type="InterPro" id="IPR043162">
    <property type="entry name" value="DOCK_C_lobe_C"/>
</dbReference>
<sequence length="1636" mass="176493">MDAASFVHERGAVEIASIPRRIWHVPPAHADMSPSPDFARPWRVLRVKQQIAKDAHGALRAESDAEVETKSLLQCYEPNFSPSAPLFSSVVKEPTWFRDVTGIEGSTAYKVTCGLAFALGNVEPVYCRVALFDVSAGCRVSEDFHFDVNAPPALHMATNAVRSALFYAMPNQYAQNLYLVLQASKVMQGDGEVMTLPYCQPEKYATDAEQSKLIEKAAEAAARLGRVHQSLAWGAIALSEGTRQMILYRQKASMSDEQRVALLVDAAKGTYKYVPHPCFALSTAAGRRSSRASKKRSMDTKAVTTPSLLYLLPPMYGDAPRKSGVDHWCREVQPFCLPSATSTLGPTCSGPVAVAYVHVLYLYPLAIDRFQVRWSMVADLLEGQAPIAAFFSGPTLATEALCHVSYHTKTPAFEDELKLALPGQLQASHKLLFSFYQVHCKKLPAGKLPMDLVATATLPLLDMDGVVLQDAAHAISVAAIDSDVKGMALHCRSRLVSSVWSQHRDLHAFLQLDLGSPATDLTQRVRGLRSAPDVMLRYHALQLFRRLTALVGHEATEVRQAAFVALLGLLEKCAFAPVRSTATDTALAWTLVDVAFDEVPGNQAPPVYLSLVAEWTGLLAHPEARAASLAHAGVLLHLVLKSVALQSPVLPQTLEPAAEAALAALLHGLLGCVVAVDDGLLVRKELLVSLGRFALQLFAVVTNGVVAIWLRAAVATVATTPDSTTLIHMTFPFLRLLAEAAPFVALNVASEGLPDAWLAQLLFTSLLAIADEQPEEKIKSQAVGILRRLFVAQGAVAPERLARMVLPVLPRLLALTTPGRLLSSVEDDEATSEVLKREVLVCLAACLRHLPEAERQRFWIPPPSSATPETTTPAKTQHHRGRKAPLAAGTSVAEYTPAVEAHVASGLAALGQLVEVFLADGVPWQQVLSPDTLEQGNRASLLDIEHFMKQRNTNARLLRRSHKADAKEAAHRSLPRNWGKSYLAQRKSTVDAAYSKEEGETPAGAFDACAKHLCEHLVTTVVQSLQALQAEFEAVLDAPGASVRPRRPSSVSPARAVALLPRVVDMLFLLLTRIGHVHFDTALLAHVLGYLTAFLRRFQRALFADAARGLMADEAWCERLLLLAASPSEAIAPLAATLLGELFRASFEQVGTFRGVQSALFNVAAKHLSQVPAALDRLSAILSDYGTLSLHFSACLALLRRLHGTRARLQAAVDGGDVADPEGLEEAAVALLEELPVDWLPTLHRELLDALAAYHAGRGQAAEASACYDRLAITSATLHGALAHWRRARELVDQAALPELSLAIGERMLARLRVGGCFTEFAAVLRSLDPLATALAAQVEAPPGARYFAVSLLLSPDEPVEYIYKRSAFERIADVVAGLEVALSAQLQRRVKALAGRAEVADATVYFKATPVVALPGGRDFVLSVPFSLAGPAKYDRNQFVRRSTLRVAQAFPWLVGRQRVEVRTEVVRCPIESATDDIARRTAALARLVTAAARGVPADVKALTHLLKGSINTEVHGGAPEVIAQFLSAAADGTLLQPDGNCMAQPAQEKAQAALRAALLEFLTAALEVLAISRDAFHRQVEPDADVAALAPLQAEFEKGFVSIVGSFAATFAVESEELVSLKQAISYKLGLAVA</sequence>
<dbReference type="InterPro" id="IPR035892">
    <property type="entry name" value="C2_domain_sf"/>
</dbReference>
<dbReference type="PANTHER" id="PTHR23317">
    <property type="entry name" value="DEDICATOR OF CYTOKINESIS DOCK"/>
    <property type="match status" value="1"/>
</dbReference>
<keyword evidence="7" id="KW-1185">Reference proteome</keyword>
<proteinExistence type="inferred from homology"/>
<dbReference type="InterPro" id="IPR027007">
    <property type="entry name" value="C2_DOCK-type_domain"/>
</dbReference>
<dbReference type="Pfam" id="PF14429">
    <property type="entry name" value="DOCK-C2"/>
    <property type="match status" value="1"/>
</dbReference>
<feature type="domain" description="C2 DOCK-type" evidence="4">
    <location>
        <begin position="357"/>
        <end position="515"/>
    </location>
</feature>
<dbReference type="Proteomes" id="UP000243579">
    <property type="component" value="Unassembled WGS sequence"/>
</dbReference>
<feature type="domain" description="DOCKER" evidence="5">
    <location>
        <begin position="1182"/>
        <end position="1618"/>
    </location>
</feature>
<accession>A0A1V9Z0Z6</accession>
<dbReference type="InterPro" id="IPR027357">
    <property type="entry name" value="DOCKER_dom"/>
</dbReference>
<comment type="caution">
    <text evidence="6">The sequence shown here is derived from an EMBL/GenBank/DDBJ whole genome shotgun (WGS) entry which is preliminary data.</text>
</comment>
<dbReference type="SUPFAM" id="SSF48371">
    <property type="entry name" value="ARM repeat"/>
    <property type="match status" value="1"/>
</dbReference>
<evidence type="ECO:0000259" key="4">
    <source>
        <dbReference type="PROSITE" id="PS51650"/>
    </source>
</evidence>
<evidence type="ECO:0000313" key="7">
    <source>
        <dbReference type="Proteomes" id="UP000243579"/>
    </source>
</evidence>
<dbReference type="STRING" id="1202772.A0A1V9Z0Z6"/>
<reference evidence="6 7" key="1">
    <citation type="journal article" date="2014" name="Genome Biol. Evol.">
        <title>The secreted proteins of Achlya hypogyna and Thraustotheca clavata identify the ancestral oomycete secretome and reveal gene acquisitions by horizontal gene transfer.</title>
        <authorList>
            <person name="Misner I."/>
            <person name="Blouin N."/>
            <person name="Leonard G."/>
            <person name="Richards T.A."/>
            <person name="Lane C.E."/>
        </authorList>
    </citation>
    <scope>NUCLEOTIDE SEQUENCE [LARGE SCALE GENOMIC DNA]</scope>
    <source>
        <strain evidence="6 7">ATCC 48635</strain>
    </source>
</reference>
<evidence type="ECO:0000256" key="2">
    <source>
        <dbReference type="PROSITE-ProRule" id="PRU00983"/>
    </source>
</evidence>
<feature type="region of interest" description="Disordered" evidence="3">
    <location>
        <begin position="859"/>
        <end position="888"/>
    </location>
</feature>
<dbReference type="GO" id="GO:0007264">
    <property type="term" value="P:small GTPase-mediated signal transduction"/>
    <property type="evidence" value="ECO:0007669"/>
    <property type="project" value="InterPro"/>
</dbReference>
<feature type="compositionally biased region" description="Low complexity" evidence="3">
    <location>
        <begin position="866"/>
        <end position="875"/>
    </location>
</feature>
<comment type="similarity">
    <text evidence="2">Belongs to the DOCK family.</text>
</comment>
<dbReference type="GO" id="GO:0005085">
    <property type="term" value="F:guanyl-nucleotide exchange factor activity"/>
    <property type="evidence" value="ECO:0007669"/>
    <property type="project" value="InterPro"/>
</dbReference>
<evidence type="ECO:0000256" key="3">
    <source>
        <dbReference type="SAM" id="MobiDB-lite"/>
    </source>
</evidence>